<protein>
    <submittedName>
        <fullName evidence="1">Avirulence (Avh) protein</fullName>
    </submittedName>
</protein>
<dbReference type="Proteomes" id="UP000198211">
    <property type="component" value="Unassembled WGS sequence"/>
</dbReference>
<evidence type="ECO:0000313" key="1">
    <source>
        <dbReference type="EMBL" id="OWY92852.1"/>
    </source>
</evidence>
<sequence length="199" mass="23370">MLHTAKSKSWTRDLAGQMESTQLKMWLESGKTTDDVFNLLKLDKEVNTYHFRDKQLLSTWVSYINVFIEKNPDKKGSLFSALQPRFNDIQLNQILNMAKKFSNLKSTATKIQTAKIMKDRVRNESPTRVFMLLGLTEERSHILSTPQFKLWMKNVEDFNKRNHKEGSWFLPLQQSRRCSNKQGILLVQPKLTKYWKTNG</sequence>
<organism evidence="1 2">
    <name type="scientific">Phytophthora megakarya</name>
    <dbReference type="NCBI Taxonomy" id="4795"/>
    <lineage>
        <taxon>Eukaryota</taxon>
        <taxon>Sar</taxon>
        <taxon>Stramenopiles</taxon>
        <taxon>Oomycota</taxon>
        <taxon>Peronosporomycetes</taxon>
        <taxon>Peronosporales</taxon>
        <taxon>Peronosporaceae</taxon>
        <taxon>Phytophthora</taxon>
    </lineage>
</organism>
<gene>
    <name evidence="1" type="ORF">PHMEG_00037970</name>
</gene>
<dbReference type="EMBL" id="NBNE01017182">
    <property type="protein sequence ID" value="OWY92852.1"/>
    <property type="molecule type" value="Genomic_DNA"/>
</dbReference>
<reference evidence="2" key="1">
    <citation type="submission" date="2017-03" db="EMBL/GenBank/DDBJ databases">
        <title>Phytopthora megakarya and P. palmivora, two closely related causual agents of cacao black pod achieved similar genome size and gene model numbers by different mechanisms.</title>
        <authorList>
            <person name="Ali S."/>
            <person name="Shao J."/>
            <person name="Larry D.J."/>
            <person name="Kronmiller B."/>
            <person name="Shen D."/>
            <person name="Strem M.D."/>
            <person name="Melnick R.L."/>
            <person name="Guiltinan M.J."/>
            <person name="Tyler B.M."/>
            <person name="Meinhardt L.W."/>
            <person name="Bailey B.A."/>
        </authorList>
    </citation>
    <scope>NUCLEOTIDE SEQUENCE [LARGE SCALE GENOMIC DNA]</scope>
    <source>
        <strain evidence="2">zdho120</strain>
    </source>
</reference>
<accession>A0A225UIG1</accession>
<dbReference type="AlphaFoldDB" id="A0A225UIG1"/>
<evidence type="ECO:0000313" key="2">
    <source>
        <dbReference type="Proteomes" id="UP000198211"/>
    </source>
</evidence>
<keyword evidence="2" id="KW-1185">Reference proteome</keyword>
<name>A0A225UIG1_9STRA</name>
<comment type="caution">
    <text evidence="1">The sequence shown here is derived from an EMBL/GenBank/DDBJ whole genome shotgun (WGS) entry which is preliminary data.</text>
</comment>
<dbReference type="OrthoDB" id="90019at2759"/>
<proteinExistence type="predicted"/>